<dbReference type="CDD" id="cd00009">
    <property type="entry name" value="AAA"/>
    <property type="match status" value="1"/>
</dbReference>
<dbReference type="Proteomes" id="UP000475928">
    <property type="component" value="Unassembled WGS sequence"/>
</dbReference>
<evidence type="ECO:0000259" key="2">
    <source>
        <dbReference type="Pfam" id="PF07319"/>
    </source>
</evidence>
<dbReference type="Pfam" id="PF07319">
    <property type="entry name" value="DnaI_N"/>
    <property type="match status" value="1"/>
</dbReference>
<dbReference type="PANTHER" id="PTHR30050:SF8">
    <property type="entry name" value="PRIMOSOMAL PROTEIN DNAI"/>
    <property type="match status" value="1"/>
</dbReference>
<dbReference type="EMBL" id="BLLH01000013">
    <property type="protein sequence ID" value="GFH41371.1"/>
    <property type="molecule type" value="Genomic_DNA"/>
</dbReference>
<dbReference type="InterPro" id="IPR027417">
    <property type="entry name" value="P-loop_NTPase"/>
</dbReference>
<dbReference type="Gene3D" id="3.40.50.300">
    <property type="entry name" value="P-loop containing nucleotide triphosphate hydrolases"/>
    <property type="match status" value="1"/>
</dbReference>
<dbReference type="AlphaFoldDB" id="A0A6A0BA81"/>
<name>A0A6A0BA81_9LACT</name>
<organism evidence="3 4">
    <name type="scientific">Pseudolactococcus insecticola</name>
    <dbReference type="NCBI Taxonomy" id="2709158"/>
    <lineage>
        <taxon>Bacteria</taxon>
        <taxon>Bacillati</taxon>
        <taxon>Bacillota</taxon>
        <taxon>Bacilli</taxon>
        <taxon>Lactobacillales</taxon>
        <taxon>Streptococcaceae</taxon>
        <taxon>Pseudolactococcus</taxon>
    </lineage>
</organism>
<dbReference type="RefSeq" id="WP_228407540.1">
    <property type="nucleotide sequence ID" value="NZ_BLLH01000013.1"/>
</dbReference>
<dbReference type="NCBIfam" id="NF006505">
    <property type="entry name" value="PRK08939.1"/>
    <property type="match status" value="1"/>
</dbReference>
<dbReference type="InterPro" id="IPR009928">
    <property type="entry name" value="DnaI_N"/>
</dbReference>
<evidence type="ECO:0000259" key="1">
    <source>
        <dbReference type="Pfam" id="PF01695"/>
    </source>
</evidence>
<dbReference type="GO" id="GO:0005524">
    <property type="term" value="F:ATP binding"/>
    <property type="evidence" value="ECO:0007669"/>
    <property type="project" value="InterPro"/>
</dbReference>
<dbReference type="GO" id="GO:0006260">
    <property type="term" value="P:DNA replication"/>
    <property type="evidence" value="ECO:0007669"/>
    <property type="project" value="TreeGrafter"/>
</dbReference>
<dbReference type="Pfam" id="PF01695">
    <property type="entry name" value="IstB_IS21"/>
    <property type="match status" value="1"/>
</dbReference>
<proteinExistence type="predicted"/>
<evidence type="ECO:0000313" key="3">
    <source>
        <dbReference type="EMBL" id="GFH41371.1"/>
    </source>
</evidence>
<reference evidence="3 4" key="1">
    <citation type="submission" date="2020-02" db="EMBL/GenBank/DDBJ databases">
        <title>Draft genome sequence of Lactococcus sp. Hs20B0-1.</title>
        <authorList>
            <person name="Noda S."/>
            <person name="Yuki M."/>
            <person name="Ohkuma M."/>
        </authorList>
    </citation>
    <scope>NUCLEOTIDE SEQUENCE [LARGE SCALE GENOMIC DNA]</scope>
    <source>
        <strain evidence="3 4">Hs20B0-1</strain>
    </source>
</reference>
<dbReference type="PANTHER" id="PTHR30050">
    <property type="entry name" value="CHROMOSOMAL REPLICATION INITIATOR PROTEIN DNAA"/>
    <property type="match status" value="1"/>
</dbReference>
<feature type="domain" description="Primosomal DnaI N-terminal" evidence="2">
    <location>
        <begin position="3"/>
        <end position="89"/>
    </location>
</feature>
<accession>A0A6A0BA81</accession>
<comment type="caution">
    <text evidence="3">The sequence shown here is derived from an EMBL/GenBank/DDBJ whole genome shotgun (WGS) entry which is preliminary data.</text>
</comment>
<dbReference type="SUPFAM" id="SSF52540">
    <property type="entry name" value="P-loop containing nucleoside triphosphate hydrolases"/>
    <property type="match status" value="1"/>
</dbReference>
<gene>
    <name evidence="3" type="primary">dnaI</name>
    <name evidence="3" type="ORF">Hs20B_17690</name>
</gene>
<keyword evidence="4" id="KW-1185">Reference proteome</keyword>
<dbReference type="InterPro" id="IPR002611">
    <property type="entry name" value="IstB_ATP-bd"/>
</dbReference>
<protein>
    <submittedName>
        <fullName evidence="3">Primosomal protein DnaI</fullName>
    </submittedName>
</protein>
<feature type="domain" description="IstB-like ATP-binding" evidence="1">
    <location>
        <begin position="109"/>
        <end position="293"/>
    </location>
</feature>
<evidence type="ECO:0000313" key="4">
    <source>
        <dbReference type="Proteomes" id="UP000475928"/>
    </source>
</evidence>
<sequence>MAMESIADAIGNRFDREKYQALTAKILANPEIQTFIEENGYNSDQVSKSLTKFNEYVSEKAKFSQSKPTKIDGYEPILIDNEGFADVTYRATVETLAKEAELAKKRRVKLVGMPKDFATITWSDVMLDDPRRATVYQTITDFIAAYPAQNALYLYGDFGVGKSFMMAAMANELAAKGISTDIIHYPSFISESTGFDALKMQANEIKKSQVLVLDDIGAESNNDWIRDNILQVILQYRMQENLPTFFTSNLTMNELEQHLAMTKKGDETWPAKRVMERVHKLATELRLEGENKRNGNS</sequence>